<keyword evidence="3" id="KW-1185">Reference proteome</keyword>
<feature type="region of interest" description="Disordered" evidence="1">
    <location>
        <begin position="30"/>
        <end position="55"/>
    </location>
</feature>
<evidence type="ECO:0000313" key="3">
    <source>
        <dbReference type="Proteomes" id="UP000680865"/>
    </source>
</evidence>
<proteinExistence type="predicted"/>
<protein>
    <submittedName>
        <fullName evidence="2">Uncharacterized protein</fullName>
    </submittedName>
</protein>
<reference evidence="2" key="1">
    <citation type="submission" date="2021-03" db="EMBL/GenBank/DDBJ databases">
        <title>Whole genome shotgun sequence of Actinoplanes consettensis NBRC 14913.</title>
        <authorList>
            <person name="Komaki H."/>
            <person name="Tamura T."/>
        </authorList>
    </citation>
    <scope>NUCLEOTIDE SEQUENCE</scope>
    <source>
        <strain evidence="2">NBRC 14913</strain>
    </source>
</reference>
<organism evidence="2 3">
    <name type="scientific">Winogradskya consettensis</name>
    <dbReference type="NCBI Taxonomy" id="113560"/>
    <lineage>
        <taxon>Bacteria</taxon>
        <taxon>Bacillati</taxon>
        <taxon>Actinomycetota</taxon>
        <taxon>Actinomycetes</taxon>
        <taxon>Micromonosporales</taxon>
        <taxon>Micromonosporaceae</taxon>
        <taxon>Winogradskya</taxon>
    </lineage>
</organism>
<gene>
    <name evidence="2" type="ORF">Aco04nite_69810</name>
</gene>
<name>A0A919W584_9ACTN</name>
<dbReference type="EMBL" id="BOQP01000042">
    <property type="protein sequence ID" value="GIM80263.1"/>
    <property type="molecule type" value="Genomic_DNA"/>
</dbReference>
<evidence type="ECO:0000256" key="1">
    <source>
        <dbReference type="SAM" id="MobiDB-lite"/>
    </source>
</evidence>
<sequence>MGWEGGAANAVGEALGVAVNGWSGVSGARTGEWDELSVGNGGSVGAPDFAGMLES</sequence>
<comment type="caution">
    <text evidence="2">The sequence shown here is derived from an EMBL/GenBank/DDBJ whole genome shotgun (WGS) entry which is preliminary data.</text>
</comment>
<accession>A0A919W584</accession>
<dbReference type="AlphaFoldDB" id="A0A919W584"/>
<evidence type="ECO:0000313" key="2">
    <source>
        <dbReference type="EMBL" id="GIM80263.1"/>
    </source>
</evidence>
<dbReference type="Proteomes" id="UP000680865">
    <property type="component" value="Unassembled WGS sequence"/>
</dbReference>